<comment type="caution">
    <text evidence="2">The sequence shown here is derived from an EMBL/GenBank/DDBJ whole genome shotgun (WGS) entry which is preliminary data.</text>
</comment>
<evidence type="ECO:0000313" key="3">
    <source>
        <dbReference type="Proteomes" id="UP000037020"/>
    </source>
</evidence>
<organism evidence="2 3">
    <name type="scientific">Streptomyces varsoviensis</name>
    <dbReference type="NCBI Taxonomy" id="67373"/>
    <lineage>
        <taxon>Bacteria</taxon>
        <taxon>Bacillati</taxon>
        <taxon>Actinomycetota</taxon>
        <taxon>Actinomycetes</taxon>
        <taxon>Kitasatosporales</taxon>
        <taxon>Streptomycetaceae</taxon>
        <taxon>Streptomyces</taxon>
    </lineage>
</organism>
<feature type="compositionally biased region" description="Low complexity" evidence="1">
    <location>
        <begin position="195"/>
        <end position="210"/>
    </location>
</feature>
<evidence type="ECO:0008006" key="4">
    <source>
        <dbReference type="Google" id="ProtNLM"/>
    </source>
</evidence>
<accession>A0ABR5ITH8</accession>
<name>A0ABR5ITH8_9ACTN</name>
<evidence type="ECO:0000313" key="2">
    <source>
        <dbReference type="EMBL" id="KOG63390.1"/>
    </source>
</evidence>
<gene>
    <name evidence="2" type="ORF">ADK38_42165</name>
</gene>
<evidence type="ECO:0000256" key="1">
    <source>
        <dbReference type="SAM" id="MobiDB-lite"/>
    </source>
</evidence>
<feature type="compositionally biased region" description="Gly residues" evidence="1">
    <location>
        <begin position="211"/>
        <end position="248"/>
    </location>
</feature>
<protein>
    <recommendedName>
        <fullName evidence="4">Secreted protein</fullName>
    </recommendedName>
</protein>
<reference evidence="2 3" key="1">
    <citation type="submission" date="2015-07" db="EMBL/GenBank/DDBJ databases">
        <authorList>
            <person name="Ju K.-S."/>
            <person name="Doroghazi J.R."/>
            <person name="Metcalf W.W."/>
        </authorList>
    </citation>
    <scope>NUCLEOTIDE SEQUENCE [LARGE SCALE GENOMIC DNA]</scope>
    <source>
        <strain evidence="2 3">NRRL B-3589</strain>
    </source>
</reference>
<feature type="compositionally biased region" description="Polar residues" evidence="1">
    <location>
        <begin position="269"/>
        <end position="278"/>
    </location>
</feature>
<dbReference type="EMBL" id="LGUT01004085">
    <property type="protein sequence ID" value="KOG63390.1"/>
    <property type="molecule type" value="Genomic_DNA"/>
</dbReference>
<proteinExistence type="predicted"/>
<feature type="region of interest" description="Disordered" evidence="1">
    <location>
        <begin position="182"/>
        <end position="278"/>
    </location>
</feature>
<sequence>MQAVAVIVALFFAAFVALGVIAAVKTVRAVKRGVDRTVHQTRRTVEDTRLKAKQYTQPGPAGELAELRLSLRSAMRATQDALRLAAAEDASLSEAMGLFDRLSEHGHQLDDELRRLEGEPDKARVAARLPELRERTDRVRHSANSLRWAAQDRARRFVDDDLAALSDQIDLEAGALRHWVPAEEGVGGGDGSPGAAGTSGAAGGAAMTGAAGSGGSDGVKGAGTGSGSGFGAGAGSGASSGSGSGSGLGSKPSAISGGEQGRPRVYPWQKTSRPENSL</sequence>
<dbReference type="RefSeq" id="WP_030876820.1">
    <property type="nucleotide sequence ID" value="NZ_JBIRHZ010000001.1"/>
</dbReference>
<dbReference type="Proteomes" id="UP000037020">
    <property type="component" value="Unassembled WGS sequence"/>
</dbReference>
<feature type="compositionally biased region" description="Gly residues" evidence="1">
    <location>
        <begin position="185"/>
        <end position="194"/>
    </location>
</feature>
<keyword evidence="3" id="KW-1185">Reference proteome</keyword>